<protein>
    <submittedName>
        <fullName evidence="1">DUF2889 domain-containing protein</fullName>
    </submittedName>
</protein>
<accession>A0ABU5C0Z4</accession>
<dbReference type="Proteomes" id="UP001281217">
    <property type="component" value="Unassembled WGS sequence"/>
</dbReference>
<sequence>MMIFRRRVEIHTQHNGEVRAALEDDFHHFRVSIQHQHGTVTAVKGYAVRFPFTACPAAAKSLESLIGMSLSEIAHSVTRATDSRHQCTHMLDLAGLAIAAAARGTLRRVYDIAIAKRVAGRTAPRLLRDGQQVLQWQTQGTLIESPAPYTGVDLNHGMAGWAIKTLPPEEAEAALLLRRCTIISRGREFDLDAERHARNTGLCFAQQPERAEHALRMKGSTQDFTGCEDLLCAGDQDWLAGLEDQIRPTIPSQTALQPIKKKPAK</sequence>
<dbReference type="Pfam" id="PF11136">
    <property type="entry name" value="DUF2889"/>
    <property type="match status" value="1"/>
</dbReference>
<proteinExistence type="predicted"/>
<evidence type="ECO:0000313" key="2">
    <source>
        <dbReference type="Proteomes" id="UP001281217"/>
    </source>
</evidence>
<organism evidence="1 2">
    <name type="scientific">Halopseudomonas formosensis</name>
    <dbReference type="NCBI Taxonomy" id="1002526"/>
    <lineage>
        <taxon>Bacteria</taxon>
        <taxon>Pseudomonadati</taxon>
        <taxon>Pseudomonadota</taxon>
        <taxon>Gammaproteobacteria</taxon>
        <taxon>Pseudomonadales</taxon>
        <taxon>Pseudomonadaceae</taxon>
        <taxon>Halopseudomonas</taxon>
    </lineage>
</organism>
<gene>
    <name evidence="1" type="ORF">RED13_002962</name>
</gene>
<dbReference type="InterPro" id="IPR021312">
    <property type="entry name" value="DUF2889"/>
</dbReference>
<name>A0ABU5C0Z4_9GAMM</name>
<evidence type="ECO:0000313" key="1">
    <source>
        <dbReference type="EMBL" id="MDX9688502.1"/>
    </source>
</evidence>
<keyword evidence="2" id="KW-1185">Reference proteome</keyword>
<dbReference type="EMBL" id="JAVRDO010000009">
    <property type="protein sequence ID" value="MDX9688502.1"/>
    <property type="molecule type" value="Genomic_DNA"/>
</dbReference>
<reference evidence="2" key="1">
    <citation type="submission" date="2023-07" db="EMBL/GenBank/DDBJ databases">
        <authorList>
            <person name="de Witt J."/>
        </authorList>
    </citation>
    <scope>NUCLEOTIDE SEQUENCE [LARGE SCALE GENOMIC DNA]</scope>
    <source>
        <strain evidence="2">FZJ</strain>
    </source>
</reference>
<comment type="caution">
    <text evidence="1">The sequence shown here is derived from an EMBL/GenBank/DDBJ whole genome shotgun (WGS) entry which is preliminary data.</text>
</comment>